<reference evidence="2" key="1">
    <citation type="submission" date="2020-02" db="EMBL/GenBank/DDBJ databases">
        <authorList>
            <person name="Meier V. D."/>
        </authorList>
    </citation>
    <scope>NUCLEOTIDE SEQUENCE</scope>
    <source>
        <strain evidence="2">AVDCRST_MAG66</strain>
    </source>
</reference>
<dbReference type="EMBL" id="CADCUS010000084">
    <property type="protein sequence ID" value="CAA9385704.1"/>
    <property type="molecule type" value="Genomic_DNA"/>
</dbReference>
<feature type="compositionally biased region" description="Basic residues" evidence="1">
    <location>
        <begin position="53"/>
        <end position="67"/>
    </location>
</feature>
<sequence length="67" mass="6994">AAPPTTTLSRPRLGPRPPPSATSNPVNRPGPDRCRPCPSLLVGAGGLPGGGRWRPRTSARPPRPPRT</sequence>
<feature type="compositionally biased region" description="Low complexity" evidence="1">
    <location>
        <begin position="1"/>
        <end position="12"/>
    </location>
</feature>
<gene>
    <name evidence="2" type="ORF">AVDCRST_MAG66-577</name>
</gene>
<feature type="non-terminal residue" evidence="2">
    <location>
        <position position="67"/>
    </location>
</feature>
<evidence type="ECO:0000313" key="2">
    <source>
        <dbReference type="EMBL" id="CAA9385704.1"/>
    </source>
</evidence>
<name>A0A6J4NKW9_9PSEU</name>
<feature type="non-terminal residue" evidence="2">
    <location>
        <position position="1"/>
    </location>
</feature>
<protein>
    <submittedName>
        <fullName evidence="2">Uncharacterized protein</fullName>
    </submittedName>
</protein>
<evidence type="ECO:0000256" key="1">
    <source>
        <dbReference type="SAM" id="MobiDB-lite"/>
    </source>
</evidence>
<dbReference type="AlphaFoldDB" id="A0A6J4NKW9"/>
<accession>A0A6J4NKW9</accession>
<feature type="compositionally biased region" description="Gly residues" evidence="1">
    <location>
        <begin position="43"/>
        <end position="52"/>
    </location>
</feature>
<feature type="region of interest" description="Disordered" evidence="1">
    <location>
        <begin position="1"/>
        <end position="67"/>
    </location>
</feature>
<organism evidence="2">
    <name type="scientific">uncultured Pseudonocardia sp</name>
    <dbReference type="NCBI Taxonomy" id="211455"/>
    <lineage>
        <taxon>Bacteria</taxon>
        <taxon>Bacillati</taxon>
        <taxon>Actinomycetota</taxon>
        <taxon>Actinomycetes</taxon>
        <taxon>Pseudonocardiales</taxon>
        <taxon>Pseudonocardiaceae</taxon>
        <taxon>Pseudonocardia</taxon>
        <taxon>environmental samples</taxon>
    </lineage>
</organism>
<proteinExistence type="predicted"/>